<feature type="transmembrane region" description="Helical" evidence="1">
    <location>
        <begin position="32"/>
        <end position="50"/>
    </location>
</feature>
<keyword evidence="3" id="KW-1185">Reference proteome</keyword>
<organism evidence="2 3">
    <name type="scientific">Halolactibacillus miurensis</name>
    <dbReference type="NCBI Taxonomy" id="306541"/>
    <lineage>
        <taxon>Bacteria</taxon>
        <taxon>Bacillati</taxon>
        <taxon>Bacillota</taxon>
        <taxon>Bacilli</taxon>
        <taxon>Bacillales</taxon>
        <taxon>Bacillaceae</taxon>
        <taxon>Halolactibacillus</taxon>
    </lineage>
</organism>
<keyword evidence="1" id="KW-1133">Transmembrane helix</keyword>
<feature type="transmembrane region" description="Helical" evidence="1">
    <location>
        <begin position="7"/>
        <end position="26"/>
    </location>
</feature>
<reference evidence="2 3" key="1">
    <citation type="submission" date="2019-07" db="EMBL/GenBank/DDBJ databases">
        <title>Whole genome shotgun sequence of Halolactibacillus miurensis NBRC 100873.</title>
        <authorList>
            <person name="Hosoyama A."/>
            <person name="Uohara A."/>
            <person name="Ohji S."/>
            <person name="Ichikawa N."/>
        </authorList>
    </citation>
    <scope>NUCLEOTIDE SEQUENCE [LARGE SCALE GENOMIC DNA]</scope>
    <source>
        <strain evidence="2 3">NBRC 100873</strain>
    </source>
</reference>
<accession>A0ABQ0VV07</accession>
<gene>
    <name evidence="2" type="ORF">HMI01_19850</name>
</gene>
<keyword evidence="1" id="KW-0812">Transmembrane</keyword>
<dbReference type="Proteomes" id="UP000321773">
    <property type="component" value="Unassembled WGS sequence"/>
</dbReference>
<evidence type="ECO:0000313" key="3">
    <source>
        <dbReference type="Proteomes" id="UP000321773"/>
    </source>
</evidence>
<sequence>MHSTRIMLLGISIILIGAIITLDTTTTTRGGLLIYPGFLVVLFGFLYGLYKRD</sequence>
<dbReference type="EMBL" id="BJWJ01000021">
    <property type="protein sequence ID" value="GEM04997.1"/>
    <property type="molecule type" value="Genomic_DNA"/>
</dbReference>
<proteinExistence type="predicted"/>
<evidence type="ECO:0000313" key="2">
    <source>
        <dbReference type="EMBL" id="GEM04997.1"/>
    </source>
</evidence>
<protein>
    <recommendedName>
        <fullName evidence="4">PEP-CTERM protein-sorting domain-containing protein</fullName>
    </recommendedName>
</protein>
<keyword evidence="1" id="KW-0472">Membrane</keyword>
<name>A0ABQ0VV07_9BACI</name>
<evidence type="ECO:0000256" key="1">
    <source>
        <dbReference type="SAM" id="Phobius"/>
    </source>
</evidence>
<evidence type="ECO:0008006" key="4">
    <source>
        <dbReference type="Google" id="ProtNLM"/>
    </source>
</evidence>
<comment type="caution">
    <text evidence="2">The sequence shown here is derived from an EMBL/GenBank/DDBJ whole genome shotgun (WGS) entry which is preliminary data.</text>
</comment>